<dbReference type="Gene3D" id="3.40.50.2000">
    <property type="entry name" value="Glycogen Phosphorylase B"/>
    <property type="match status" value="2"/>
</dbReference>
<dbReference type="Pfam" id="PF00534">
    <property type="entry name" value="Glycos_transf_1"/>
    <property type="match status" value="1"/>
</dbReference>
<evidence type="ECO:0000259" key="1">
    <source>
        <dbReference type="Pfam" id="PF00534"/>
    </source>
</evidence>
<organism evidence="3">
    <name type="scientific">Klebsiella aerogenes</name>
    <name type="common">Enterobacter aerogenes</name>
    <dbReference type="NCBI Taxonomy" id="548"/>
    <lineage>
        <taxon>Bacteria</taxon>
        <taxon>Pseudomonadati</taxon>
        <taxon>Pseudomonadota</taxon>
        <taxon>Gammaproteobacteria</taxon>
        <taxon>Enterobacterales</taxon>
        <taxon>Enterobacteriaceae</taxon>
        <taxon>Klebsiella/Raoultella group</taxon>
        <taxon>Klebsiella</taxon>
    </lineage>
</organism>
<dbReference type="Pfam" id="PF13439">
    <property type="entry name" value="Glyco_transf_4"/>
    <property type="match status" value="1"/>
</dbReference>
<name>A0A346NTG5_KLEAE</name>
<dbReference type="SUPFAM" id="SSF53756">
    <property type="entry name" value="UDP-Glycosyltransferase/glycogen phosphorylase"/>
    <property type="match status" value="1"/>
</dbReference>
<evidence type="ECO:0000259" key="2">
    <source>
        <dbReference type="Pfam" id="PF13439"/>
    </source>
</evidence>
<feature type="domain" description="Glycosyltransferase subfamily 4-like N-terminal" evidence="2">
    <location>
        <begin position="17"/>
        <end position="203"/>
    </location>
</feature>
<dbReference type="EMBL" id="MF687364">
    <property type="protein sequence ID" value="AXR70558.1"/>
    <property type="molecule type" value="Genomic_DNA"/>
</dbReference>
<accession>A0A346NTG5</accession>
<feature type="domain" description="Glycosyl transferase family 1" evidence="1">
    <location>
        <begin position="211"/>
        <end position="358"/>
    </location>
</feature>
<sequence length="387" mass="44273">MKKILIACRGYYPHIAGGGEISTKKLAEELSSLGYDVHVLAVDCKDKDDLIENVKVSRVKFKNIYWSMGKEKHNPLAKLIWHIIDSNNIFFESKLTELLERIKPDVLITSTIEDVSSIIWRVAYDLRIRTLHILRSYSLLCKNANMYKEDNCISQCASCRTLTLMKKTNSQYVNDVVGISKYVLEKHIENGYFRNAKSHIIYNMCIDEIVEKRKLNGFQSPPIKLGYLGRIHKTKGIELIITAVSKLKKEQKDKIIICIAGTGEPDYINELNMLSVNFGLNIKFYGNVKPTLFLDDMDMLIVPSKWNEPFGRVIVESLGRGVPVAGKKVGGIPELLNDNKDFLFDIAEELTEIINLYLIGNIEFNFQLEKFETKNILEIWGQVLDKD</sequence>
<reference evidence="3" key="1">
    <citation type="journal article" date="2018" name="Front. Microbiol.">
        <title>Establishment of a Molecular Serotyping Scheme and a Multiplexed Luminex-Based Array for Enterobacter aerogenes.</title>
        <authorList>
            <person name="Guo X."/>
            <person name="Wang M."/>
            <person name="Wang L."/>
            <person name="Wang Y."/>
            <person name="Chen T."/>
            <person name="Wu P."/>
            <person name="Chen M."/>
            <person name="Liu B."/>
            <person name="Feng L."/>
        </authorList>
    </citation>
    <scope>NUCLEOTIDE SEQUENCE</scope>
    <source>
        <strain evidence="3">42193</strain>
    </source>
</reference>
<proteinExistence type="predicted"/>
<keyword evidence="3" id="KW-0808">Transferase</keyword>
<dbReference type="PANTHER" id="PTHR12526:SF630">
    <property type="entry name" value="GLYCOSYLTRANSFERASE"/>
    <property type="match status" value="1"/>
</dbReference>
<dbReference type="GO" id="GO:1901135">
    <property type="term" value="P:carbohydrate derivative metabolic process"/>
    <property type="evidence" value="ECO:0007669"/>
    <property type="project" value="UniProtKB-ARBA"/>
</dbReference>
<dbReference type="RefSeq" id="WP_045361541.1">
    <property type="nucleotide sequence ID" value="NZ_JAIWWA010000006.1"/>
</dbReference>
<evidence type="ECO:0000313" key="3">
    <source>
        <dbReference type="EMBL" id="AXR70558.1"/>
    </source>
</evidence>
<dbReference type="InterPro" id="IPR028098">
    <property type="entry name" value="Glyco_trans_4-like_N"/>
</dbReference>
<protein>
    <submittedName>
        <fullName evidence="3">Glycosyl transferase</fullName>
    </submittedName>
</protein>
<dbReference type="AlphaFoldDB" id="A0A346NTG5"/>
<dbReference type="GO" id="GO:0016757">
    <property type="term" value="F:glycosyltransferase activity"/>
    <property type="evidence" value="ECO:0007669"/>
    <property type="project" value="InterPro"/>
</dbReference>
<dbReference type="InterPro" id="IPR001296">
    <property type="entry name" value="Glyco_trans_1"/>
</dbReference>
<dbReference type="PANTHER" id="PTHR12526">
    <property type="entry name" value="GLYCOSYLTRANSFERASE"/>
    <property type="match status" value="1"/>
</dbReference>